<dbReference type="CTD" id="8234249"/>
<dbReference type="HOGENOM" id="CLU_010718_2_0_1"/>
<reference evidence="3" key="3">
    <citation type="submission" date="2020-05" db="UniProtKB">
        <authorList>
            <consortium name="EnsemblMetazoa"/>
        </authorList>
    </citation>
    <scope>IDENTIFICATION</scope>
    <source>
        <strain evidence="3">USDA</strain>
    </source>
</reference>
<dbReference type="InterPro" id="IPR011009">
    <property type="entry name" value="Kinase-like_dom_sf"/>
</dbReference>
<dbReference type="EMBL" id="DS235093">
    <property type="protein sequence ID" value="EEB11834.1"/>
    <property type="molecule type" value="Genomic_DNA"/>
</dbReference>
<dbReference type="eggNOG" id="ENOG502SGV2">
    <property type="taxonomic scope" value="Eukaryota"/>
</dbReference>
<dbReference type="Gene3D" id="3.90.1200.10">
    <property type="match status" value="1"/>
</dbReference>
<name>E0VEM8_PEDHC</name>
<evidence type="ECO:0000313" key="2">
    <source>
        <dbReference type="EMBL" id="EEB11834.1"/>
    </source>
</evidence>
<dbReference type="EMBL" id="AAZO01001578">
    <property type="status" value="NOT_ANNOTATED_CDS"/>
    <property type="molecule type" value="Genomic_DNA"/>
</dbReference>
<accession>E0VEM8</accession>
<dbReference type="EnsemblMetazoa" id="PHUM136540-RA">
    <property type="protein sequence ID" value="PHUM136540-PA"/>
    <property type="gene ID" value="PHUM136540"/>
</dbReference>
<evidence type="ECO:0000313" key="3">
    <source>
        <dbReference type="EnsemblMetazoa" id="PHUM136540-PA"/>
    </source>
</evidence>
<protein>
    <recommendedName>
        <fullName evidence="1">CHK kinase-like domain-containing protein</fullName>
    </recommendedName>
</protein>
<dbReference type="InterPro" id="IPR004119">
    <property type="entry name" value="EcKL"/>
</dbReference>
<dbReference type="GeneID" id="8234249"/>
<reference evidence="2" key="1">
    <citation type="submission" date="2007-04" db="EMBL/GenBank/DDBJ databases">
        <title>Annotation of Pediculus humanus corporis strain USDA.</title>
        <authorList>
            <person name="Kirkness E."/>
            <person name="Hannick L."/>
            <person name="Hass B."/>
            <person name="Bruggner R."/>
            <person name="Lawson D."/>
            <person name="Bidwell S."/>
            <person name="Joardar V."/>
            <person name="Caler E."/>
            <person name="Walenz B."/>
            <person name="Inman J."/>
            <person name="Schobel S."/>
            <person name="Galinsky K."/>
            <person name="Amedeo P."/>
            <person name="Strausberg R."/>
        </authorList>
    </citation>
    <scope>NUCLEOTIDE SEQUENCE</scope>
    <source>
        <strain evidence="2">USDA</strain>
    </source>
</reference>
<dbReference type="STRING" id="121224.E0VEM8"/>
<dbReference type="RefSeq" id="XP_002424572.1">
    <property type="nucleotide sequence ID" value="XM_002424527.1"/>
</dbReference>
<dbReference type="SUPFAM" id="SSF56112">
    <property type="entry name" value="Protein kinase-like (PK-like)"/>
    <property type="match status" value="1"/>
</dbReference>
<dbReference type="InterPro" id="IPR015897">
    <property type="entry name" value="CHK_kinase-like"/>
</dbReference>
<organism>
    <name type="scientific">Pediculus humanus subsp. corporis</name>
    <name type="common">Body louse</name>
    <dbReference type="NCBI Taxonomy" id="121224"/>
    <lineage>
        <taxon>Eukaryota</taxon>
        <taxon>Metazoa</taxon>
        <taxon>Ecdysozoa</taxon>
        <taxon>Arthropoda</taxon>
        <taxon>Hexapoda</taxon>
        <taxon>Insecta</taxon>
        <taxon>Pterygota</taxon>
        <taxon>Neoptera</taxon>
        <taxon>Paraneoptera</taxon>
        <taxon>Psocodea</taxon>
        <taxon>Troctomorpha</taxon>
        <taxon>Phthiraptera</taxon>
        <taxon>Anoplura</taxon>
        <taxon>Pediculidae</taxon>
        <taxon>Pediculus</taxon>
    </lineage>
</organism>
<dbReference type="SMART" id="SM00587">
    <property type="entry name" value="CHK"/>
    <property type="match status" value="1"/>
</dbReference>
<proteinExistence type="predicted"/>
<dbReference type="VEuPathDB" id="VectorBase:PHUM136540"/>
<keyword evidence="4" id="KW-1185">Reference proteome</keyword>
<feature type="domain" description="CHK kinase-like" evidence="1">
    <location>
        <begin position="141"/>
        <end position="340"/>
    </location>
</feature>
<dbReference type="InParanoid" id="E0VEM8"/>
<dbReference type="PANTHER" id="PTHR11012">
    <property type="entry name" value="PROTEIN KINASE-LIKE DOMAIN-CONTAINING"/>
    <property type="match status" value="1"/>
</dbReference>
<gene>
    <name evidence="3" type="primary">8234249</name>
    <name evidence="2" type="ORF">Phum_PHUM136540</name>
</gene>
<dbReference type="AlphaFoldDB" id="E0VEM8"/>
<sequence length="417" mass="49103">MKEQELLKWFQNDVIPSILSYFHSTKKYISPQCESCHFENIQQGIDNFASNPFFGEITIKNSIGSFPISFFIKFQNQDPIIREKMKTVVQFQNEVTFYTIVKSNFIQFLTEQDINTDFINNIIPECYYASIAKNKPEESIIVLQDLRKLEFKTAENKVELDLNHCLIALEQLAKFHAISFAMKYLNWQNFDKLKTSFEHVWFSDDMETRVQCQEFKGYCALRGINYLLSQKESLIPKDYLENFKKKFERVFDLMKDAVSPKEPMAVICHGDFNRNNIVFKYSEGKPTQAMLIDFQTYLYSSPCLDVSFFIYMNTTQELRSLHFDKIFKHYYMNLIKAISTLTHAEEQKIINWIPFCLFEKEFERTSLNAYVTISFFMPIMMAPVSNSLDDILKSKTFKEMAEENYNQGGDVGFIMVK</sequence>
<evidence type="ECO:0000259" key="1">
    <source>
        <dbReference type="SMART" id="SM00587"/>
    </source>
</evidence>
<dbReference type="PANTHER" id="PTHR11012:SF30">
    <property type="entry name" value="PROTEIN KINASE-LIKE DOMAIN-CONTAINING"/>
    <property type="match status" value="1"/>
</dbReference>
<dbReference type="Pfam" id="PF02958">
    <property type="entry name" value="EcKL"/>
    <property type="match status" value="1"/>
</dbReference>
<dbReference type="KEGG" id="phu:Phum_PHUM136540"/>
<dbReference type="OrthoDB" id="190089at2759"/>
<dbReference type="OMA" id="CHFENIQ"/>
<reference evidence="2" key="2">
    <citation type="submission" date="2007-04" db="EMBL/GenBank/DDBJ databases">
        <title>The genome of the human body louse.</title>
        <authorList>
            <consortium name="The Human Body Louse Genome Consortium"/>
            <person name="Kirkness E."/>
            <person name="Walenz B."/>
            <person name="Hass B."/>
            <person name="Bruggner R."/>
            <person name="Strausberg R."/>
        </authorList>
    </citation>
    <scope>NUCLEOTIDE SEQUENCE</scope>
    <source>
        <strain evidence="2">USDA</strain>
    </source>
</reference>
<evidence type="ECO:0000313" key="4">
    <source>
        <dbReference type="Proteomes" id="UP000009046"/>
    </source>
</evidence>
<dbReference type="Proteomes" id="UP000009046">
    <property type="component" value="Unassembled WGS sequence"/>
</dbReference>